<organism evidence="3 4">
    <name type="scientific">Clostridium malenominatum</name>
    <dbReference type="NCBI Taxonomy" id="1539"/>
    <lineage>
        <taxon>Bacteria</taxon>
        <taxon>Bacillati</taxon>
        <taxon>Bacillota</taxon>
        <taxon>Clostridia</taxon>
        <taxon>Eubacteriales</taxon>
        <taxon>Clostridiaceae</taxon>
        <taxon>Clostridium</taxon>
    </lineage>
</organism>
<dbReference type="HAMAP" id="MF_00003">
    <property type="entry name" value="RbfA"/>
    <property type="match status" value="1"/>
</dbReference>
<keyword evidence="1 2" id="KW-0690">Ribosome biogenesis</keyword>
<sequence>MAKHRAGRINEEFRREISSIIQSDLKDPRVGATMVSITNVNVTKDLRYAKVYVSIFGGDEEKKSTLDALKNSSGFIRREVGHRINLRYTPEIIFELDNSIEYGMHINELLAQMKVRKPNDNE</sequence>
<dbReference type="PROSITE" id="PS01319">
    <property type="entry name" value="RBFA"/>
    <property type="match status" value="1"/>
</dbReference>
<dbReference type="PANTHER" id="PTHR33515">
    <property type="entry name" value="RIBOSOME-BINDING FACTOR A, CHLOROPLASTIC-RELATED"/>
    <property type="match status" value="1"/>
</dbReference>
<gene>
    <name evidence="2 3" type="primary">rbfA</name>
    <name evidence="3" type="ORF">GCM10008905_15230</name>
</gene>
<proteinExistence type="inferred from homology"/>
<evidence type="ECO:0000256" key="2">
    <source>
        <dbReference type="HAMAP-Rule" id="MF_00003"/>
    </source>
</evidence>
<dbReference type="PANTHER" id="PTHR33515:SF1">
    <property type="entry name" value="RIBOSOME-BINDING FACTOR A, CHLOROPLASTIC-RELATED"/>
    <property type="match status" value="1"/>
</dbReference>
<dbReference type="RefSeq" id="WP_343768455.1">
    <property type="nucleotide sequence ID" value="NZ_BAAACF010000001.1"/>
</dbReference>
<name>A0ABP3U2D3_9CLOT</name>
<evidence type="ECO:0000313" key="4">
    <source>
        <dbReference type="Proteomes" id="UP001500339"/>
    </source>
</evidence>
<dbReference type="InterPro" id="IPR020053">
    <property type="entry name" value="Ribosome-bd_factorA_CS"/>
</dbReference>
<dbReference type="NCBIfam" id="TIGR00082">
    <property type="entry name" value="rbfA"/>
    <property type="match status" value="1"/>
</dbReference>
<comment type="subcellular location">
    <subcellularLocation>
        <location evidence="2">Cytoplasm</location>
    </subcellularLocation>
</comment>
<dbReference type="EMBL" id="BAAACF010000001">
    <property type="protein sequence ID" value="GAA0723053.1"/>
    <property type="molecule type" value="Genomic_DNA"/>
</dbReference>
<dbReference type="SUPFAM" id="SSF89919">
    <property type="entry name" value="Ribosome-binding factor A, RbfA"/>
    <property type="match status" value="1"/>
</dbReference>
<dbReference type="InterPro" id="IPR015946">
    <property type="entry name" value="KH_dom-like_a/b"/>
</dbReference>
<comment type="subunit">
    <text evidence="2">Monomer. Binds 30S ribosomal subunits, but not 50S ribosomal subunits or 70S ribosomes.</text>
</comment>
<comment type="caution">
    <text evidence="3">The sequence shown here is derived from an EMBL/GenBank/DDBJ whole genome shotgun (WGS) entry which is preliminary data.</text>
</comment>
<dbReference type="InterPro" id="IPR023799">
    <property type="entry name" value="RbfA_dom_sf"/>
</dbReference>
<dbReference type="InterPro" id="IPR000238">
    <property type="entry name" value="RbfA"/>
</dbReference>
<evidence type="ECO:0000256" key="1">
    <source>
        <dbReference type="ARBA" id="ARBA00022517"/>
    </source>
</evidence>
<dbReference type="Gene3D" id="3.30.300.20">
    <property type="match status" value="1"/>
</dbReference>
<dbReference type="Pfam" id="PF02033">
    <property type="entry name" value="RBFA"/>
    <property type="match status" value="1"/>
</dbReference>
<reference evidence="4" key="1">
    <citation type="journal article" date="2019" name="Int. J. Syst. Evol. Microbiol.">
        <title>The Global Catalogue of Microorganisms (GCM) 10K type strain sequencing project: providing services to taxonomists for standard genome sequencing and annotation.</title>
        <authorList>
            <consortium name="The Broad Institute Genomics Platform"/>
            <consortium name="The Broad Institute Genome Sequencing Center for Infectious Disease"/>
            <person name="Wu L."/>
            <person name="Ma J."/>
        </authorList>
    </citation>
    <scope>NUCLEOTIDE SEQUENCE [LARGE SCALE GENOMIC DNA]</scope>
    <source>
        <strain evidence="4">JCM 1405</strain>
    </source>
</reference>
<evidence type="ECO:0000313" key="3">
    <source>
        <dbReference type="EMBL" id="GAA0723053.1"/>
    </source>
</evidence>
<keyword evidence="2" id="KW-0963">Cytoplasm</keyword>
<comment type="function">
    <text evidence="2">One of several proteins that assist in the late maturation steps of the functional core of the 30S ribosomal subunit. Associates with free 30S ribosomal subunits (but not with 30S subunits that are part of 70S ribosomes or polysomes). Required for efficient processing of 16S rRNA. May interact with the 5'-terminal helix region of 16S rRNA.</text>
</comment>
<protein>
    <recommendedName>
        <fullName evidence="2">Ribosome-binding factor A</fullName>
    </recommendedName>
</protein>
<keyword evidence="4" id="KW-1185">Reference proteome</keyword>
<comment type="similarity">
    <text evidence="2">Belongs to the RbfA family.</text>
</comment>
<accession>A0ABP3U2D3</accession>
<dbReference type="Proteomes" id="UP001500339">
    <property type="component" value="Unassembled WGS sequence"/>
</dbReference>